<proteinExistence type="predicted"/>
<evidence type="ECO:0000313" key="4">
    <source>
        <dbReference type="Proteomes" id="UP000494106"/>
    </source>
</evidence>
<evidence type="ECO:0000313" key="3">
    <source>
        <dbReference type="EMBL" id="CAB3228191.1"/>
    </source>
</evidence>
<dbReference type="Proteomes" id="UP000494106">
    <property type="component" value="Unassembled WGS sequence"/>
</dbReference>
<dbReference type="EMBL" id="CADEBD010000282">
    <property type="protein sequence ID" value="CAB3228191.1"/>
    <property type="molecule type" value="Genomic_DNA"/>
</dbReference>
<dbReference type="GO" id="GO:0005634">
    <property type="term" value="C:nucleus"/>
    <property type="evidence" value="ECO:0007669"/>
    <property type="project" value="UniProtKB-ARBA"/>
</dbReference>
<dbReference type="EMBL" id="CADEBC010000301">
    <property type="protein sequence ID" value="CAB3227942.1"/>
    <property type="molecule type" value="Genomic_DNA"/>
</dbReference>
<accession>A0A8S0Z637</accession>
<feature type="domain" description="BZIP" evidence="1">
    <location>
        <begin position="153"/>
        <end position="167"/>
    </location>
</feature>
<dbReference type="PROSITE" id="PS00036">
    <property type="entry name" value="BZIP_BASIC"/>
    <property type="match status" value="1"/>
</dbReference>
<evidence type="ECO:0000313" key="2">
    <source>
        <dbReference type="EMBL" id="CAB3227942.1"/>
    </source>
</evidence>
<organism evidence="3 5">
    <name type="scientific">Arctia plantaginis</name>
    <name type="common">Wood tiger moth</name>
    <name type="synonym">Phalaena plantaginis</name>
    <dbReference type="NCBI Taxonomy" id="874455"/>
    <lineage>
        <taxon>Eukaryota</taxon>
        <taxon>Metazoa</taxon>
        <taxon>Ecdysozoa</taxon>
        <taxon>Arthropoda</taxon>
        <taxon>Hexapoda</taxon>
        <taxon>Insecta</taxon>
        <taxon>Pterygota</taxon>
        <taxon>Neoptera</taxon>
        <taxon>Endopterygota</taxon>
        <taxon>Lepidoptera</taxon>
        <taxon>Glossata</taxon>
        <taxon>Ditrysia</taxon>
        <taxon>Noctuoidea</taxon>
        <taxon>Erebidae</taxon>
        <taxon>Arctiinae</taxon>
        <taxon>Arctia</taxon>
    </lineage>
</organism>
<evidence type="ECO:0000313" key="5">
    <source>
        <dbReference type="Proteomes" id="UP000494256"/>
    </source>
</evidence>
<dbReference type="GO" id="GO:0003700">
    <property type="term" value="F:DNA-binding transcription factor activity"/>
    <property type="evidence" value="ECO:0007669"/>
    <property type="project" value="InterPro"/>
</dbReference>
<dbReference type="AlphaFoldDB" id="A0A8S0Z637"/>
<dbReference type="InterPro" id="IPR004827">
    <property type="entry name" value="bZIP"/>
</dbReference>
<comment type="caution">
    <text evidence="3">The sequence shown here is derived from an EMBL/GenBank/DDBJ whole genome shotgun (WGS) entry which is preliminary data.</text>
</comment>
<name>A0A8S0Z637_ARCPL</name>
<gene>
    <name evidence="3" type="ORF">APLA_LOCUS3419</name>
    <name evidence="2" type="ORF">APLA_LOCUS3490</name>
</gene>
<sequence length="214" mass="24647">MALWRPYLEETALDFSTCSQISPSPSYFQPVVKVERISPDFQRTQLYYESYNPIPSQHYEASQPLTSHAGPTLQESSCESWSQVNSNALFPNVPSPSELYENDSLSEDEEYQEFERESFRAMAAKNGGCIVKNNPRMRRVVQTAEETNEYKEKRIKNNIAAKQSRDRRKLREARLGVRVTFLKKKLAELKAKLNNGACAQCMNSQRTLRSLCYL</sequence>
<protein>
    <recommendedName>
        <fullName evidence="1">BZIP domain-containing protein</fullName>
    </recommendedName>
</protein>
<evidence type="ECO:0000259" key="1">
    <source>
        <dbReference type="PROSITE" id="PS00036"/>
    </source>
</evidence>
<dbReference type="InterPro" id="IPR046347">
    <property type="entry name" value="bZIP_sf"/>
</dbReference>
<dbReference type="Gene3D" id="1.20.5.170">
    <property type="match status" value="1"/>
</dbReference>
<reference evidence="4 5" key="1">
    <citation type="submission" date="2020-04" db="EMBL/GenBank/DDBJ databases">
        <authorList>
            <person name="Wallbank WR R."/>
            <person name="Pardo Diaz C."/>
            <person name="Kozak K."/>
            <person name="Martin S."/>
            <person name="Jiggins C."/>
            <person name="Moest M."/>
            <person name="Warren A I."/>
            <person name="Byers J.R.P. K."/>
            <person name="Montejo-Kovacevich G."/>
            <person name="Yen C E."/>
        </authorList>
    </citation>
    <scope>NUCLEOTIDE SEQUENCE [LARGE SCALE GENOMIC DNA]</scope>
</reference>
<dbReference type="SUPFAM" id="SSF57959">
    <property type="entry name" value="Leucine zipper domain"/>
    <property type="match status" value="1"/>
</dbReference>
<dbReference type="Proteomes" id="UP000494256">
    <property type="component" value="Unassembled WGS sequence"/>
</dbReference>
<dbReference type="Pfam" id="PF07716">
    <property type="entry name" value="bZIP_2"/>
    <property type="match status" value="1"/>
</dbReference>
<keyword evidence="4" id="KW-1185">Reference proteome</keyword>
<dbReference type="OrthoDB" id="6626600at2759"/>